<evidence type="ECO:0000313" key="2">
    <source>
        <dbReference type="Proteomes" id="UP000251213"/>
    </source>
</evidence>
<gene>
    <name evidence="1" type="ORF">DL897_06935</name>
</gene>
<protein>
    <recommendedName>
        <fullName evidence="3">ImmA/IrrE family metallo-endopeptidase</fullName>
    </recommendedName>
</protein>
<dbReference type="Proteomes" id="UP000251213">
    <property type="component" value="Unassembled WGS sequence"/>
</dbReference>
<dbReference type="RefSeq" id="WP_113658418.1">
    <property type="nucleotide sequence ID" value="NZ_KZ845665.1"/>
</dbReference>
<dbReference type="OrthoDB" id="2467223at2"/>
<sequence length="147" mass="17658">MVDDRKNGNWQQMEECVQWIEKYIGCEVYFIHHEHPENGFVEFRNGGHIIYIFGDQNQMDFRLFLDILAHEAGHVLYNQRQFAKGLTYEEIIHRTKAKLQCFDQLLAQKIITSDEYSRLYAAIEEEWESNYEKENILSKMKDFLNDL</sequence>
<dbReference type="AlphaFoldDB" id="A0A364K680"/>
<organism evidence="1 2">
    <name type="scientific">Thermoflavimicrobium daqui</name>
    <dbReference type="NCBI Taxonomy" id="2137476"/>
    <lineage>
        <taxon>Bacteria</taxon>
        <taxon>Bacillati</taxon>
        <taxon>Bacillota</taxon>
        <taxon>Bacilli</taxon>
        <taxon>Bacillales</taxon>
        <taxon>Thermoactinomycetaceae</taxon>
        <taxon>Thermoflavimicrobium</taxon>
    </lineage>
</organism>
<proteinExistence type="predicted"/>
<reference evidence="1 2" key="2">
    <citation type="submission" date="2018-06" db="EMBL/GenBank/DDBJ databases">
        <authorList>
            <person name="Zhirakovskaya E."/>
        </authorList>
    </citation>
    <scope>NUCLEOTIDE SEQUENCE [LARGE SCALE GENOMIC DNA]</scope>
    <source>
        <strain evidence="1 2">FBKL4.011</strain>
    </source>
</reference>
<comment type="caution">
    <text evidence="1">The sequence shown here is derived from an EMBL/GenBank/DDBJ whole genome shotgun (WGS) entry which is preliminary data.</text>
</comment>
<name>A0A364K680_9BACL</name>
<accession>A0A364K680</accession>
<reference evidence="1 2" key="1">
    <citation type="submission" date="2018-06" db="EMBL/GenBank/DDBJ databases">
        <title>Thermoflavimicrobium daqus sp. nov., a thermophilic microbe isolated from Moutai-flavour Daqu.</title>
        <authorList>
            <person name="Wang X."/>
            <person name="Zhou H."/>
        </authorList>
    </citation>
    <scope>NUCLEOTIDE SEQUENCE [LARGE SCALE GENOMIC DNA]</scope>
    <source>
        <strain evidence="1 2">FBKL4.011</strain>
    </source>
</reference>
<dbReference type="EMBL" id="QJKK01000003">
    <property type="protein sequence ID" value="RAL25804.1"/>
    <property type="molecule type" value="Genomic_DNA"/>
</dbReference>
<keyword evidence="2" id="KW-1185">Reference proteome</keyword>
<evidence type="ECO:0000313" key="1">
    <source>
        <dbReference type="EMBL" id="RAL25804.1"/>
    </source>
</evidence>
<evidence type="ECO:0008006" key="3">
    <source>
        <dbReference type="Google" id="ProtNLM"/>
    </source>
</evidence>